<dbReference type="Pfam" id="PF00089">
    <property type="entry name" value="Trypsin"/>
    <property type="match status" value="1"/>
</dbReference>
<dbReference type="GO" id="GO:0004252">
    <property type="term" value="F:serine-type endopeptidase activity"/>
    <property type="evidence" value="ECO:0007669"/>
    <property type="project" value="InterPro"/>
</dbReference>
<evidence type="ECO:0000256" key="1">
    <source>
        <dbReference type="ARBA" id="ARBA00023157"/>
    </source>
</evidence>
<dbReference type="PROSITE" id="PS00135">
    <property type="entry name" value="TRYPSIN_SER"/>
    <property type="match status" value="1"/>
</dbReference>
<dbReference type="PROSITE" id="PS50240">
    <property type="entry name" value="TRYPSIN_DOM"/>
    <property type="match status" value="1"/>
</dbReference>
<dbReference type="AlphaFoldDB" id="A0A7R9GF53"/>
<dbReference type="PANTHER" id="PTHR24252">
    <property type="entry name" value="ACROSIN-RELATED"/>
    <property type="match status" value="1"/>
</dbReference>
<name>A0A7R9GF53_9CRUS</name>
<dbReference type="EMBL" id="OA884095">
    <property type="protein sequence ID" value="CAD7280290.1"/>
    <property type="molecule type" value="Genomic_DNA"/>
</dbReference>
<dbReference type="InterPro" id="IPR001254">
    <property type="entry name" value="Trypsin_dom"/>
</dbReference>
<gene>
    <name evidence="3" type="ORF">NMOB1V02_LOCUS7950</name>
</gene>
<keyword evidence="4" id="KW-1185">Reference proteome</keyword>
<organism evidence="3">
    <name type="scientific">Notodromas monacha</name>
    <dbReference type="NCBI Taxonomy" id="399045"/>
    <lineage>
        <taxon>Eukaryota</taxon>
        <taxon>Metazoa</taxon>
        <taxon>Ecdysozoa</taxon>
        <taxon>Arthropoda</taxon>
        <taxon>Crustacea</taxon>
        <taxon>Oligostraca</taxon>
        <taxon>Ostracoda</taxon>
        <taxon>Podocopa</taxon>
        <taxon>Podocopida</taxon>
        <taxon>Cypridocopina</taxon>
        <taxon>Cypridoidea</taxon>
        <taxon>Cyprididae</taxon>
        <taxon>Notodromas</taxon>
    </lineage>
</organism>
<dbReference type="InterPro" id="IPR033116">
    <property type="entry name" value="TRYPSIN_SER"/>
</dbReference>
<dbReference type="Proteomes" id="UP000678499">
    <property type="component" value="Unassembled WGS sequence"/>
</dbReference>
<dbReference type="GO" id="GO:0006508">
    <property type="term" value="P:proteolysis"/>
    <property type="evidence" value="ECO:0007669"/>
    <property type="project" value="InterPro"/>
</dbReference>
<reference evidence="3" key="1">
    <citation type="submission" date="2020-11" db="EMBL/GenBank/DDBJ databases">
        <authorList>
            <person name="Tran Van P."/>
        </authorList>
    </citation>
    <scope>NUCLEOTIDE SEQUENCE</scope>
</reference>
<sequence>MICAGNVEDGGVDTCQGDSGGPLTDEAVSKLLGLTSCGYGCAQPGFPGVYTQVSYFLDWIAENSK</sequence>
<evidence type="ECO:0000313" key="3">
    <source>
        <dbReference type="EMBL" id="CAD7280290.1"/>
    </source>
</evidence>
<dbReference type="PANTHER" id="PTHR24252:SF7">
    <property type="entry name" value="HYALIN"/>
    <property type="match status" value="1"/>
</dbReference>
<evidence type="ECO:0000313" key="4">
    <source>
        <dbReference type="Proteomes" id="UP000678499"/>
    </source>
</evidence>
<evidence type="ECO:0000259" key="2">
    <source>
        <dbReference type="PROSITE" id="PS50240"/>
    </source>
</evidence>
<dbReference type="OrthoDB" id="6329218at2759"/>
<feature type="domain" description="Peptidase S1" evidence="2">
    <location>
        <begin position="1"/>
        <end position="65"/>
    </location>
</feature>
<dbReference type="SUPFAM" id="SSF50494">
    <property type="entry name" value="Trypsin-like serine proteases"/>
    <property type="match status" value="1"/>
</dbReference>
<dbReference type="Gene3D" id="2.40.10.10">
    <property type="entry name" value="Trypsin-like serine proteases"/>
    <property type="match status" value="1"/>
</dbReference>
<dbReference type="EMBL" id="CAJPEX010002058">
    <property type="protein sequence ID" value="CAG0920442.1"/>
    <property type="molecule type" value="Genomic_DNA"/>
</dbReference>
<dbReference type="InterPro" id="IPR043504">
    <property type="entry name" value="Peptidase_S1_PA_chymotrypsin"/>
</dbReference>
<dbReference type="InterPro" id="IPR009003">
    <property type="entry name" value="Peptidase_S1_PA"/>
</dbReference>
<keyword evidence="1" id="KW-1015">Disulfide bond</keyword>
<proteinExistence type="predicted"/>
<accession>A0A7R9GF53</accession>
<protein>
    <recommendedName>
        <fullName evidence="2">Peptidase S1 domain-containing protein</fullName>
    </recommendedName>
</protein>